<gene>
    <name evidence="3" type="ORF">HKT18_10550</name>
</gene>
<keyword evidence="1" id="KW-1133">Transmembrane helix</keyword>
<dbReference type="AlphaFoldDB" id="A0A7Y3RAR5"/>
<name>A0A7Y3RAR5_9FLAO</name>
<proteinExistence type="predicted"/>
<organism evidence="3 4">
    <name type="scientific">Flavobacterium rivulicola</name>
    <dbReference type="NCBI Taxonomy" id="2732161"/>
    <lineage>
        <taxon>Bacteria</taxon>
        <taxon>Pseudomonadati</taxon>
        <taxon>Bacteroidota</taxon>
        <taxon>Flavobacteriia</taxon>
        <taxon>Flavobacteriales</taxon>
        <taxon>Flavobacteriaceae</taxon>
        <taxon>Flavobacterium</taxon>
    </lineage>
</organism>
<keyword evidence="1" id="KW-0472">Membrane</keyword>
<reference evidence="3 4" key="1">
    <citation type="submission" date="2020-05" db="EMBL/GenBank/DDBJ databases">
        <title>Draft genome of Flavobacterium sp. IMCC34852.</title>
        <authorList>
            <person name="Song J."/>
            <person name="Cho J.-C."/>
        </authorList>
    </citation>
    <scope>NUCLEOTIDE SEQUENCE [LARGE SCALE GENOMIC DNA]</scope>
    <source>
        <strain evidence="3 4">IMCC34852</strain>
    </source>
</reference>
<comment type="caution">
    <text evidence="3">The sequence shown here is derived from an EMBL/GenBank/DDBJ whole genome shotgun (WGS) entry which is preliminary data.</text>
</comment>
<protein>
    <submittedName>
        <fullName evidence="3">2TM domain-containing protein</fullName>
    </submittedName>
</protein>
<feature type="transmembrane region" description="Helical" evidence="1">
    <location>
        <begin position="27"/>
        <end position="47"/>
    </location>
</feature>
<sequence length="104" mass="12986">MELIMETNNNDFERYQRAKKQVEQIKGFYSHLASYILVMAILIFINLKYTPQYLWFLWSMMGWGIGLFFHAMKVFNWFPFFNQEWEEKKIKEYMEEENKRNKFE</sequence>
<feature type="domain" description="2TM" evidence="2">
    <location>
        <begin position="16"/>
        <end position="95"/>
    </location>
</feature>
<dbReference type="Proteomes" id="UP000536509">
    <property type="component" value="Unassembled WGS sequence"/>
</dbReference>
<dbReference type="Pfam" id="PF13239">
    <property type="entry name" value="2TM"/>
    <property type="match status" value="1"/>
</dbReference>
<feature type="transmembrane region" description="Helical" evidence="1">
    <location>
        <begin position="53"/>
        <end position="72"/>
    </location>
</feature>
<evidence type="ECO:0000259" key="2">
    <source>
        <dbReference type="Pfam" id="PF13239"/>
    </source>
</evidence>
<dbReference type="EMBL" id="JABEVX010000006">
    <property type="protein sequence ID" value="NNT72655.1"/>
    <property type="molecule type" value="Genomic_DNA"/>
</dbReference>
<keyword evidence="4" id="KW-1185">Reference proteome</keyword>
<dbReference type="InterPro" id="IPR025698">
    <property type="entry name" value="2TM_dom"/>
</dbReference>
<keyword evidence="1" id="KW-0812">Transmembrane</keyword>
<evidence type="ECO:0000256" key="1">
    <source>
        <dbReference type="SAM" id="Phobius"/>
    </source>
</evidence>
<evidence type="ECO:0000313" key="4">
    <source>
        <dbReference type="Proteomes" id="UP000536509"/>
    </source>
</evidence>
<accession>A0A7Y3RAR5</accession>
<evidence type="ECO:0000313" key="3">
    <source>
        <dbReference type="EMBL" id="NNT72655.1"/>
    </source>
</evidence>